<feature type="domain" description="ABC transmembrane type-1" evidence="11">
    <location>
        <begin position="141"/>
        <end position="330"/>
    </location>
</feature>
<keyword evidence="13" id="KW-1185">Reference proteome</keyword>
<evidence type="ECO:0000313" key="12">
    <source>
        <dbReference type="EMBL" id="PCS00685.1"/>
    </source>
</evidence>
<evidence type="ECO:0000256" key="4">
    <source>
        <dbReference type="ARBA" id="ARBA00022692"/>
    </source>
</evidence>
<evidence type="ECO:0000256" key="1">
    <source>
        <dbReference type="ARBA" id="ARBA00004651"/>
    </source>
</evidence>
<name>A0A2A5RMX5_9LACT</name>
<gene>
    <name evidence="12" type="ORF">RT41_GL001067</name>
</gene>
<evidence type="ECO:0000256" key="3">
    <source>
        <dbReference type="ARBA" id="ARBA00022475"/>
    </source>
</evidence>
<dbReference type="Proteomes" id="UP000218181">
    <property type="component" value="Unassembled WGS sequence"/>
</dbReference>
<evidence type="ECO:0000256" key="8">
    <source>
        <dbReference type="ARBA" id="ARBA00023136"/>
    </source>
</evidence>
<dbReference type="OrthoDB" id="9797472at2"/>
<feature type="transmembrane region" description="Helical" evidence="10">
    <location>
        <begin position="180"/>
        <end position="200"/>
    </location>
</feature>
<evidence type="ECO:0000256" key="7">
    <source>
        <dbReference type="ARBA" id="ARBA00022989"/>
    </source>
</evidence>
<feature type="transmembrane region" description="Helical" evidence="10">
    <location>
        <begin position="258"/>
        <end position="287"/>
    </location>
</feature>
<comment type="subcellular location">
    <subcellularLocation>
        <location evidence="1 10">Cell membrane</location>
        <topology evidence="1 10">Multi-pass membrane protein</topology>
    </subcellularLocation>
</comment>
<dbReference type="Pfam" id="PF12911">
    <property type="entry name" value="OppC_N"/>
    <property type="match status" value="1"/>
</dbReference>
<dbReference type="EMBL" id="JXJU01000003">
    <property type="protein sequence ID" value="PCS00685.1"/>
    <property type="molecule type" value="Genomic_DNA"/>
</dbReference>
<reference evidence="12 13" key="1">
    <citation type="submission" date="2014-12" db="EMBL/GenBank/DDBJ databases">
        <title>Draft genome sequences of 10 type strains of Lactococcus.</title>
        <authorList>
            <person name="Sun Z."/>
            <person name="Zhong Z."/>
            <person name="Liu W."/>
            <person name="Zhang W."/>
            <person name="Zhang H."/>
        </authorList>
    </citation>
    <scope>NUCLEOTIDE SEQUENCE [LARGE SCALE GENOMIC DNA]</scope>
    <source>
        <strain evidence="12 13">JCM 16395</strain>
    </source>
</reference>
<accession>A0A2A5RMX5</accession>
<feature type="transmembrane region" description="Helical" evidence="10">
    <location>
        <begin position="307"/>
        <end position="331"/>
    </location>
</feature>
<dbReference type="PANTHER" id="PTHR43386:SF24">
    <property type="entry name" value="OLIGOPEPTIDE TRANSPORT SYSTEM PERMEASE PROTEIN AMID"/>
    <property type="match status" value="1"/>
</dbReference>
<dbReference type="Pfam" id="PF00528">
    <property type="entry name" value="BPD_transp_1"/>
    <property type="match status" value="1"/>
</dbReference>
<protein>
    <submittedName>
        <fullName evidence="12">Peptide ABC transporter permease</fullName>
    </submittedName>
</protein>
<dbReference type="PANTHER" id="PTHR43386">
    <property type="entry name" value="OLIGOPEPTIDE TRANSPORT SYSTEM PERMEASE PROTEIN APPC"/>
    <property type="match status" value="1"/>
</dbReference>
<evidence type="ECO:0000256" key="6">
    <source>
        <dbReference type="ARBA" id="ARBA00022927"/>
    </source>
</evidence>
<dbReference type="InterPro" id="IPR000515">
    <property type="entry name" value="MetI-like"/>
</dbReference>
<dbReference type="InterPro" id="IPR025966">
    <property type="entry name" value="OppC_N"/>
</dbReference>
<evidence type="ECO:0000313" key="13">
    <source>
        <dbReference type="Proteomes" id="UP000218181"/>
    </source>
</evidence>
<keyword evidence="4 10" id="KW-0812">Transmembrane</keyword>
<proteinExistence type="inferred from homology"/>
<keyword evidence="3" id="KW-1003">Cell membrane</keyword>
<keyword evidence="5" id="KW-0571">Peptide transport</keyword>
<feature type="transmembrane region" description="Helical" evidence="10">
    <location>
        <begin position="143"/>
        <end position="168"/>
    </location>
</feature>
<dbReference type="PROSITE" id="PS50928">
    <property type="entry name" value="ABC_TM1"/>
    <property type="match status" value="1"/>
</dbReference>
<keyword evidence="8 10" id="KW-0472">Membrane</keyword>
<evidence type="ECO:0000256" key="10">
    <source>
        <dbReference type="RuleBase" id="RU363032"/>
    </source>
</evidence>
<dbReference type="InterPro" id="IPR035906">
    <property type="entry name" value="MetI-like_sf"/>
</dbReference>
<keyword evidence="2 10" id="KW-0813">Transport</keyword>
<dbReference type="GO" id="GO:0015833">
    <property type="term" value="P:peptide transport"/>
    <property type="evidence" value="ECO:0007669"/>
    <property type="project" value="UniProtKB-KW"/>
</dbReference>
<dbReference type="CDD" id="cd06261">
    <property type="entry name" value="TM_PBP2"/>
    <property type="match status" value="1"/>
</dbReference>
<evidence type="ECO:0000259" key="11">
    <source>
        <dbReference type="PROSITE" id="PS50928"/>
    </source>
</evidence>
<feature type="transmembrane region" description="Helical" evidence="10">
    <location>
        <begin position="42"/>
        <end position="64"/>
    </location>
</feature>
<dbReference type="STRING" id="1291764.GCA_001311235_00796"/>
<dbReference type="Gene3D" id="1.10.3720.10">
    <property type="entry name" value="MetI-like"/>
    <property type="match status" value="1"/>
</dbReference>
<evidence type="ECO:0000256" key="9">
    <source>
        <dbReference type="ARBA" id="ARBA00024202"/>
    </source>
</evidence>
<organism evidence="12 13">
    <name type="scientific">Lactococcus fujiensis JCM 16395</name>
    <dbReference type="NCBI Taxonomy" id="1291764"/>
    <lineage>
        <taxon>Bacteria</taxon>
        <taxon>Bacillati</taxon>
        <taxon>Bacillota</taxon>
        <taxon>Bacilli</taxon>
        <taxon>Lactobacillales</taxon>
        <taxon>Streptococcaceae</taxon>
        <taxon>Lactococcus</taxon>
    </lineage>
</organism>
<keyword evidence="6" id="KW-0653">Protein transport</keyword>
<dbReference type="GO" id="GO:0015031">
    <property type="term" value="P:protein transport"/>
    <property type="evidence" value="ECO:0007669"/>
    <property type="project" value="UniProtKB-KW"/>
</dbReference>
<dbReference type="AlphaFoldDB" id="A0A2A5RMX5"/>
<dbReference type="GO" id="GO:0055085">
    <property type="term" value="P:transmembrane transport"/>
    <property type="evidence" value="ECO:0007669"/>
    <property type="project" value="InterPro"/>
</dbReference>
<dbReference type="RefSeq" id="WP_096817479.1">
    <property type="nucleotide sequence ID" value="NZ_JXJU01000003.1"/>
</dbReference>
<comment type="caution">
    <text evidence="12">The sequence shown here is derived from an EMBL/GenBank/DDBJ whole genome shotgun (WGS) entry which is preliminary data.</text>
</comment>
<dbReference type="InterPro" id="IPR050366">
    <property type="entry name" value="BP-dependent_transpt_permease"/>
</dbReference>
<feature type="transmembrane region" description="Helical" evidence="10">
    <location>
        <begin position="206"/>
        <end position="223"/>
    </location>
</feature>
<dbReference type="SUPFAM" id="SSF161098">
    <property type="entry name" value="MetI-like"/>
    <property type="match status" value="1"/>
</dbReference>
<evidence type="ECO:0000256" key="5">
    <source>
        <dbReference type="ARBA" id="ARBA00022856"/>
    </source>
</evidence>
<evidence type="ECO:0000256" key="2">
    <source>
        <dbReference type="ARBA" id="ARBA00022448"/>
    </source>
</evidence>
<keyword evidence="7 10" id="KW-1133">Transmembrane helix</keyword>
<dbReference type="GO" id="GO:0005886">
    <property type="term" value="C:plasma membrane"/>
    <property type="evidence" value="ECO:0007669"/>
    <property type="project" value="UniProtKB-SubCell"/>
</dbReference>
<comment type="similarity">
    <text evidence="9">Belongs to the binding-protein-dependent transport system permease family. OppBC subfamily.</text>
</comment>
<sequence length="344" mass="37939">MENVNKKFTLVGTTDSHDMELISKPALTFWQDAWRRFKKNKIAVVAMVVVFATLIFAVLSTIFVPQSAANNFNPDQVQVYKNLPPKLGNLNIPGWNGDFTTPGNTLSSNVYQDQKVPEGTSYILGTDNLGRSLAKRTIVGLRISLLIAFAAILFDIFIGITYGLISGWVGGRVDNVMQRIIEIISSIPYLVIVTMLGMLFGQGVTSIILAIGMFIWTGIARQVRNLTLSWKEREFILASRTLGESTFRIMIRHLLPNMLGVIIVQIMFDIPSVIFAEATLSAINLGVKPPTSSLGSLISDGISSLQFYPYQLAVPAVVLCLLSLSFFLFGYGLRDAFDPKSSED</sequence>